<evidence type="ECO:0000313" key="3">
    <source>
        <dbReference type="Proteomes" id="UP000216352"/>
    </source>
</evidence>
<dbReference type="Proteomes" id="UP000216352">
    <property type="component" value="Unassembled WGS sequence"/>
</dbReference>
<keyword evidence="1" id="KW-1133">Transmembrane helix</keyword>
<dbReference type="PANTHER" id="PTHR37305">
    <property type="entry name" value="INTEGRAL MEMBRANE PROTEIN-RELATED"/>
    <property type="match status" value="1"/>
</dbReference>
<accession>A0A261FU76</accession>
<evidence type="ECO:0000313" key="2">
    <source>
        <dbReference type="EMBL" id="OZG62727.1"/>
    </source>
</evidence>
<feature type="transmembrane region" description="Helical" evidence="1">
    <location>
        <begin position="240"/>
        <end position="260"/>
    </location>
</feature>
<keyword evidence="1" id="KW-0812">Transmembrane</keyword>
<dbReference type="EMBL" id="MWWX01000004">
    <property type="protein sequence ID" value="OZG62727.1"/>
    <property type="molecule type" value="Genomic_DNA"/>
</dbReference>
<dbReference type="PANTHER" id="PTHR37305:SF1">
    <property type="entry name" value="MEMBRANE PROTEIN"/>
    <property type="match status" value="1"/>
</dbReference>
<protein>
    <submittedName>
        <fullName evidence="2">ABC transporter permease</fullName>
    </submittedName>
</protein>
<keyword evidence="3" id="KW-1185">Reference proteome</keyword>
<dbReference type="GO" id="GO:0005886">
    <property type="term" value="C:plasma membrane"/>
    <property type="evidence" value="ECO:0007669"/>
    <property type="project" value="UniProtKB-SubCell"/>
</dbReference>
<keyword evidence="1" id="KW-0472">Membrane</keyword>
<evidence type="ECO:0000256" key="1">
    <source>
        <dbReference type="SAM" id="Phobius"/>
    </source>
</evidence>
<feature type="transmembrane region" description="Helical" evidence="1">
    <location>
        <begin position="159"/>
        <end position="183"/>
    </location>
</feature>
<dbReference type="STRING" id="1603886.GCA_001895165_01349"/>
<dbReference type="OrthoDB" id="9800309at2"/>
<feature type="transmembrane region" description="Helical" evidence="1">
    <location>
        <begin position="12"/>
        <end position="38"/>
    </location>
</feature>
<sequence>MIHVFLFELRSLARGFAVAAVALLGLLVLFVGGAYPIYRDAKPQVMAILDDFPPQFAAAFGVSDDIFTFAGFYRFSYLYLALIAAIAAGSWGLGSFSRERRAKTLDFLLTMPVGRGGVFAAKLFACLTGVAVVGALYVGALQLVATAVDDGAGVEAGHLAVASLAVPGVAVVFLAFGALLGVALRRVRSVPGIATGLGVMGFATASLPGLTGEDSWRAIAPFLYFSQDTALGEGRFETGWLVAAAAVAVCCFAVSWVLFVRKDVRAR</sequence>
<gene>
    <name evidence="2" type="ORF">BLEM_0644</name>
</gene>
<proteinExistence type="predicted"/>
<organism evidence="2 3">
    <name type="scientific">Bifidobacterium lemurum</name>
    <dbReference type="NCBI Taxonomy" id="1603886"/>
    <lineage>
        <taxon>Bacteria</taxon>
        <taxon>Bacillati</taxon>
        <taxon>Actinomycetota</taxon>
        <taxon>Actinomycetes</taxon>
        <taxon>Bifidobacteriales</taxon>
        <taxon>Bifidobacteriaceae</taxon>
        <taxon>Bifidobacterium</taxon>
    </lineage>
</organism>
<feature type="transmembrane region" description="Helical" evidence="1">
    <location>
        <begin position="77"/>
        <end position="96"/>
    </location>
</feature>
<reference evidence="2 3" key="1">
    <citation type="journal article" date="2017" name="BMC Genomics">
        <title>Comparative genomic and phylogenomic analyses of the Bifidobacteriaceae family.</title>
        <authorList>
            <person name="Lugli G.A."/>
            <person name="Milani C."/>
            <person name="Turroni F."/>
            <person name="Duranti S."/>
            <person name="Mancabelli L."/>
            <person name="Mangifesta M."/>
            <person name="Ferrario C."/>
            <person name="Modesto M."/>
            <person name="Mattarelli P."/>
            <person name="Jiri K."/>
            <person name="van Sinderen D."/>
            <person name="Ventura M."/>
        </authorList>
    </citation>
    <scope>NUCLEOTIDE SEQUENCE [LARGE SCALE GENOMIC DNA]</scope>
    <source>
        <strain evidence="2 3">DSM 28807</strain>
    </source>
</reference>
<dbReference type="RefSeq" id="WP_072725837.1">
    <property type="nucleotide sequence ID" value="NZ_BDIS01000018.1"/>
</dbReference>
<dbReference type="AlphaFoldDB" id="A0A261FU76"/>
<comment type="caution">
    <text evidence="2">The sequence shown here is derived from an EMBL/GenBank/DDBJ whole genome shotgun (WGS) entry which is preliminary data.</text>
</comment>
<dbReference type="GO" id="GO:0140359">
    <property type="term" value="F:ABC-type transporter activity"/>
    <property type="evidence" value="ECO:0007669"/>
    <property type="project" value="InterPro"/>
</dbReference>
<feature type="transmembrane region" description="Helical" evidence="1">
    <location>
        <begin position="117"/>
        <end position="139"/>
    </location>
</feature>
<dbReference type="Pfam" id="PF12679">
    <property type="entry name" value="ABC2_membrane_2"/>
    <property type="match status" value="1"/>
</dbReference>
<name>A0A261FU76_9BIFI</name>
<feature type="transmembrane region" description="Helical" evidence="1">
    <location>
        <begin position="190"/>
        <end position="207"/>
    </location>
</feature>